<comment type="similarity">
    <text evidence="3">Belongs to the acyl-CoA dehydrogenase family.</text>
</comment>
<evidence type="ECO:0000259" key="13">
    <source>
        <dbReference type="Pfam" id="PF00441"/>
    </source>
</evidence>
<dbReference type="Gene3D" id="1.20.140.10">
    <property type="entry name" value="Butyryl-CoA Dehydrogenase, subunit A, domain 3"/>
    <property type="match status" value="1"/>
</dbReference>
<keyword evidence="12" id="KW-1133">Transmembrane helix</keyword>
<evidence type="ECO:0000256" key="9">
    <source>
        <dbReference type="ARBA" id="ARBA00023002"/>
    </source>
</evidence>
<evidence type="ECO:0000256" key="8">
    <source>
        <dbReference type="ARBA" id="ARBA00022827"/>
    </source>
</evidence>
<evidence type="ECO:0000256" key="4">
    <source>
        <dbReference type="ARBA" id="ARBA00012033"/>
    </source>
</evidence>
<dbReference type="SUPFAM" id="SSF56645">
    <property type="entry name" value="Acyl-CoA dehydrogenase NM domain-like"/>
    <property type="match status" value="1"/>
</dbReference>
<feature type="domain" description="Acyl-CoA oxidase/dehydrogenase middle" evidence="14">
    <location>
        <begin position="240"/>
        <end position="340"/>
    </location>
</feature>
<dbReference type="Pfam" id="PF09317">
    <property type="entry name" value="ACDH_C"/>
    <property type="match status" value="1"/>
</dbReference>
<name>A0A6S6SAZ1_9GAMM</name>
<proteinExistence type="inferred from homology"/>
<keyword evidence="9 17" id="KW-0560">Oxidoreductase</keyword>
<keyword evidence="12" id="KW-0812">Transmembrane</keyword>
<accession>A0A6S6SAZ1</accession>
<evidence type="ECO:0000256" key="2">
    <source>
        <dbReference type="ARBA" id="ARBA00005005"/>
    </source>
</evidence>
<dbReference type="PANTHER" id="PTHR48083">
    <property type="entry name" value="MEDIUM-CHAIN SPECIFIC ACYL-COA DEHYDROGENASE, MITOCHONDRIAL-RELATED"/>
    <property type="match status" value="1"/>
</dbReference>
<dbReference type="EC" id="1.3.8.8" evidence="5"/>
<dbReference type="GO" id="GO:0050660">
    <property type="term" value="F:flavin adenine dinucleotide binding"/>
    <property type="evidence" value="ECO:0007669"/>
    <property type="project" value="InterPro"/>
</dbReference>
<evidence type="ECO:0000256" key="6">
    <source>
        <dbReference type="ARBA" id="ARBA00020144"/>
    </source>
</evidence>
<dbReference type="AlphaFoldDB" id="A0A6S6SAZ1"/>
<dbReference type="NCBIfam" id="NF007000">
    <property type="entry name" value="PRK09463.1"/>
    <property type="match status" value="1"/>
</dbReference>
<dbReference type="FunFam" id="1.20.140.10:FF:000009">
    <property type="entry name" value="Acyl-CoA dehydrogenase"/>
    <property type="match status" value="1"/>
</dbReference>
<evidence type="ECO:0000256" key="5">
    <source>
        <dbReference type="ARBA" id="ARBA00012040"/>
    </source>
</evidence>
<dbReference type="InterPro" id="IPR036250">
    <property type="entry name" value="AcylCo_DH-like_C"/>
</dbReference>
<dbReference type="InterPro" id="IPR050741">
    <property type="entry name" value="Acyl-CoA_dehydrogenase"/>
</dbReference>
<evidence type="ECO:0000256" key="7">
    <source>
        <dbReference type="ARBA" id="ARBA00022630"/>
    </source>
</evidence>
<dbReference type="EC" id="1.3.8.7" evidence="4"/>
<dbReference type="SUPFAM" id="SSF47203">
    <property type="entry name" value="Acyl-CoA dehydrogenase C-terminal domain-like"/>
    <property type="match status" value="1"/>
</dbReference>
<sequence>MINLLFAILFAGGLITLTYFGVSAVVFTVTMVGLTVLSALGSASSFFLGLGILITLLALPFAIPPLRQRLISKPALIVMGKMLPPISDTEQVAIDAGTVWWDGELFSGTPDWQKLRSSPKPSLTKEEQAFLGGPVEAVCDMSNLWKINHDWNIIPDEIIQYVRDNGFLGMIIPKRYGGLGFSAIAQSEVLLRLSNTGSGVSYLVGVPNSLGPGELLIKYGTEEQKDHYLPRLAKGKEIPCFALTAPNAGSDATSISDTGVVCHGEYEGKQVLGMRLNFSKRYITLAPIATLIGLAFRMQDPDGLLGDVKDYGITCAMIPHKTHGVSIGRRHLPLGDTFLNGPIHGKDVFVPLDAIIGGPDMAGKGWLMLVNCLSVGRAVTLPTTGTVVSKRSLMGSSAYANLRQQFGVPIAKFEGIQKPLARIAGYTYIIDAARLQTIQSIENGENPSVPSAIIKYHCTEMGRQATIDAMDIHGGKAIMKGPKNYIAALYESIPVAITVEGANILTRNLMIFGQGAIRAHPFVLKEMELASADYSADTLREFDEILSSHIGFSLQNIARSFVLGLGVNGDIPDTHVNLVPYYHAINRLSSVFAMTADISMLSLGAKLKFKEMLSARLGDMLSTLYLASMVIKHHEDQNCDEDEWPVVQWSLDHLLHEYQIAFDELMANFPNRFFAMKMQATAFWFGRRFKAPSDELETTVVSVVSANNSARTRLTQGIYLGAGSHNPLANVNAVFLEMLTIKPLHQKLRTAIKDSLIPKASGLTLIHSGLKFGVINKQEAEQLTQFEVHLSGIINVDDFDESELIRKPYTKNEEASWLMAS</sequence>
<dbReference type="InterPro" id="IPR046373">
    <property type="entry name" value="Acyl-CoA_Oxase/DH_mid-dom_sf"/>
</dbReference>
<dbReference type="NCBIfam" id="NF009586">
    <property type="entry name" value="PRK13026.1"/>
    <property type="match status" value="1"/>
</dbReference>
<feature type="domain" description="Acyl-CoA dehydrogenase/oxidase N-terminal" evidence="15">
    <location>
        <begin position="150"/>
        <end position="236"/>
    </location>
</feature>
<evidence type="ECO:0000256" key="12">
    <source>
        <dbReference type="SAM" id="Phobius"/>
    </source>
</evidence>
<dbReference type="Gene3D" id="1.10.540.10">
    <property type="entry name" value="Acyl-CoA dehydrogenase/oxidase, N-terminal domain"/>
    <property type="match status" value="1"/>
</dbReference>
<evidence type="ECO:0000259" key="16">
    <source>
        <dbReference type="Pfam" id="PF09317"/>
    </source>
</evidence>
<dbReference type="InterPro" id="IPR015396">
    <property type="entry name" value="FadE_C"/>
</dbReference>
<keyword evidence="12" id="KW-0472">Membrane</keyword>
<comment type="catalytic activity">
    <reaction evidence="11">
        <text>a long-chain 2,3-saturated fatty acyl-CoA + oxidized [electron-transfer flavoprotein] + H(+) = a long-chain (2E)-enoyl-CoA + reduced [electron-transfer flavoprotein]</text>
        <dbReference type="Rhea" id="RHEA:17721"/>
        <dbReference type="Rhea" id="RHEA-COMP:10685"/>
        <dbReference type="Rhea" id="RHEA-COMP:10686"/>
        <dbReference type="ChEBI" id="CHEBI:15378"/>
        <dbReference type="ChEBI" id="CHEBI:57692"/>
        <dbReference type="ChEBI" id="CHEBI:58307"/>
        <dbReference type="ChEBI" id="CHEBI:83721"/>
        <dbReference type="ChEBI" id="CHEBI:83727"/>
        <dbReference type="EC" id="1.3.8.8"/>
    </reaction>
</comment>
<dbReference type="Pfam" id="PF02771">
    <property type="entry name" value="Acyl-CoA_dh_N"/>
    <property type="match status" value="1"/>
</dbReference>
<reference evidence="17" key="1">
    <citation type="submission" date="2020-01" db="EMBL/GenBank/DDBJ databases">
        <authorList>
            <person name="Meier V. D."/>
            <person name="Meier V D."/>
        </authorList>
    </citation>
    <scope>NUCLEOTIDE SEQUENCE</scope>
    <source>
        <strain evidence="17">HLG_WM_MAG_07</strain>
    </source>
</reference>
<feature type="domain" description="Acyl-CoA dehydrogenase C-terminal bacterial-type" evidence="16">
    <location>
        <begin position="517"/>
        <end position="799"/>
    </location>
</feature>
<keyword evidence="8" id="KW-0274">FAD</keyword>
<dbReference type="EMBL" id="CACVAY010000025">
    <property type="protein sequence ID" value="CAA6804905.1"/>
    <property type="molecule type" value="Genomic_DNA"/>
</dbReference>
<dbReference type="PANTHER" id="PTHR48083:SF18">
    <property type="entry name" value="ACYL-COENZYME A DEHYDROGENASE"/>
    <property type="match status" value="1"/>
</dbReference>
<dbReference type="GO" id="GO:0033539">
    <property type="term" value="P:fatty acid beta-oxidation using acyl-CoA dehydrogenase"/>
    <property type="evidence" value="ECO:0007669"/>
    <property type="project" value="InterPro"/>
</dbReference>
<dbReference type="Gene3D" id="2.40.110.10">
    <property type="entry name" value="Butyryl-CoA Dehydrogenase, subunit A, domain 2"/>
    <property type="match status" value="1"/>
</dbReference>
<keyword evidence="7" id="KW-0285">Flavoprotein</keyword>
<dbReference type="InterPro" id="IPR006091">
    <property type="entry name" value="Acyl-CoA_Oxase/DH_mid-dom"/>
</dbReference>
<feature type="transmembrane region" description="Helical" evidence="12">
    <location>
        <begin position="40"/>
        <end position="63"/>
    </location>
</feature>
<evidence type="ECO:0000256" key="3">
    <source>
        <dbReference type="ARBA" id="ARBA00009347"/>
    </source>
</evidence>
<comment type="catalytic activity">
    <reaction evidence="10">
        <text>a medium-chain 2,3-saturated fatty acyl-CoA + oxidized [electron-transfer flavoprotein] + H(+) = a medium-chain (2E)-enoyl-CoA + reduced [electron-transfer flavoprotein]</text>
        <dbReference type="Rhea" id="RHEA:14477"/>
        <dbReference type="Rhea" id="RHEA-COMP:10685"/>
        <dbReference type="Rhea" id="RHEA-COMP:10686"/>
        <dbReference type="ChEBI" id="CHEBI:15378"/>
        <dbReference type="ChEBI" id="CHEBI:57692"/>
        <dbReference type="ChEBI" id="CHEBI:58307"/>
        <dbReference type="ChEBI" id="CHEBI:83723"/>
        <dbReference type="ChEBI" id="CHEBI:83726"/>
        <dbReference type="EC" id="1.3.8.7"/>
    </reaction>
</comment>
<feature type="domain" description="Acyl-CoA dehydrogenase/oxidase C-terminal" evidence="13">
    <location>
        <begin position="363"/>
        <end position="509"/>
    </location>
</feature>
<dbReference type="InterPro" id="IPR009075">
    <property type="entry name" value="AcylCo_DH/oxidase_C"/>
</dbReference>
<dbReference type="InterPro" id="IPR013786">
    <property type="entry name" value="AcylCoA_DH/ox_N"/>
</dbReference>
<comment type="pathway">
    <text evidence="2">Lipid metabolism; fatty acid beta-oxidation.</text>
</comment>
<dbReference type="GO" id="GO:0070991">
    <property type="term" value="F:medium-chain fatty acyl-CoA dehydrogenase activity"/>
    <property type="evidence" value="ECO:0007669"/>
    <property type="project" value="UniProtKB-EC"/>
</dbReference>
<evidence type="ECO:0000256" key="11">
    <source>
        <dbReference type="ARBA" id="ARBA00049247"/>
    </source>
</evidence>
<evidence type="ECO:0000259" key="14">
    <source>
        <dbReference type="Pfam" id="PF02770"/>
    </source>
</evidence>
<evidence type="ECO:0000313" key="17">
    <source>
        <dbReference type="EMBL" id="CAA6804905.1"/>
    </source>
</evidence>
<dbReference type="Pfam" id="PF02770">
    <property type="entry name" value="Acyl-CoA_dh_M"/>
    <property type="match status" value="1"/>
</dbReference>
<dbReference type="Pfam" id="PF00441">
    <property type="entry name" value="Acyl-CoA_dh_1"/>
    <property type="match status" value="1"/>
</dbReference>
<dbReference type="GO" id="GO:0004466">
    <property type="term" value="F:long-chain fatty acyl-CoA dehydrogenase activity"/>
    <property type="evidence" value="ECO:0007669"/>
    <property type="project" value="UniProtKB-EC"/>
</dbReference>
<dbReference type="InterPro" id="IPR009100">
    <property type="entry name" value="AcylCoA_DH/oxidase_NM_dom_sf"/>
</dbReference>
<dbReference type="InterPro" id="IPR037069">
    <property type="entry name" value="AcylCoA_DH/ox_N_sf"/>
</dbReference>
<gene>
    <name evidence="17" type="ORF">HELGO_WM11715</name>
</gene>
<evidence type="ECO:0000256" key="10">
    <source>
        <dbReference type="ARBA" id="ARBA00047882"/>
    </source>
</evidence>
<organism evidence="17">
    <name type="scientific">uncultured Thiotrichaceae bacterium</name>
    <dbReference type="NCBI Taxonomy" id="298394"/>
    <lineage>
        <taxon>Bacteria</taxon>
        <taxon>Pseudomonadati</taxon>
        <taxon>Pseudomonadota</taxon>
        <taxon>Gammaproteobacteria</taxon>
        <taxon>Thiotrichales</taxon>
        <taxon>Thiotrichaceae</taxon>
        <taxon>environmental samples</taxon>
    </lineage>
</organism>
<dbReference type="UniPathway" id="UPA00659"/>
<dbReference type="GO" id="GO:0005737">
    <property type="term" value="C:cytoplasm"/>
    <property type="evidence" value="ECO:0007669"/>
    <property type="project" value="TreeGrafter"/>
</dbReference>
<evidence type="ECO:0000256" key="1">
    <source>
        <dbReference type="ARBA" id="ARBA00001974"/>
    </source>
</evidence>
<evidence type="ECO:0000259" key="15">
    <source>
        <dbReference type="Pfam" id="PF02771"/>
    </source>
</evidence>
<comment type="cofactor">
    <cofactor evidence="1">
        <name>FAD</name>
        <dbReference type="ChEBI" id="CHEBI:57692"/>
    </cofactor>
</comment>
<protein>
    <recommendedName>
        <fullName evidence="6">Acyl-coenzyme A dehydrogenase</fullName>
        <ecNumber evidence="4">1.3.8.7</ecNumber>
        <ecNumber evidence="5">1.3.8.8</ecNumber>
    </recommendedName>
</protein>